<feature type="non-terminal residue" evidence="3">
    <location>
        <position position="1"/>
    </location>
</feature>
<dbReference type="Gene3D" id="2.60.40.10">
    <property type="entry name" value="Immunoglobulins"/>
    <property type="match status" value="1"/>
</dbReference>
<evidence type="ECO:0000256" key="1">
    <source>
        <dbReference type="SAM" id="MobiDB-lite"/>
    </source>
</evidence>
<dbReference type="PROSITE" id="PS50234">
    <property type="entry name" value="VWFA"/>
    <property type="match status" value="1"/>
</dbReference>
<dbReference type="PROSITE" id="PS00018">
    <property type="entry name" value="EF_HAND_1"/>
    <property type="match status" value="1"/>
</dbReference>
<evidence type="ECO:0000313" key="4">
    <source>
        <dbReference type="Proteomes" id="UP000015525"/>
    </source>
</evidence>
<dbReference type="InterPro" id="IPR036465">
    <property type="entry name" value="vWFA_dom_sf"/>
</dbReference>
<dbReference type="NCBIfam" id="TIGR01965">
    <property type="entry name" value="VCBS_repeat"/>
    <property type="match status" value="2"/>
</dbReference>
<feature type="domain" description="VWFA" evidence="2">
    <location>
        <begin position="522"/>
        <end position="704"/>
    </location>
</feature>
<name>T0I0X1_9SPHN</name>
<sequence length="1523" mass="151218">DDAPRALADSDGVSEDGPLVADGNVLTGIGGSDANGSDGVADVQGADGAAISSAGTFKGVYGTLTLEASGLYSYRLDNENPLVQTLSPGETLTDSFSYSITDGDGDVSSSTLTITISGSDDGVGISGLDGEGAEVLVSEAHLADGSAPDAAALTRTGSFSISTPDGLAAASVEGVSIFAGGAFKAAAIVTAEGTLRITGFTPVTGPDGSVTGGSFAYSYELTGNSLAHGQPGTDSILQSFTVTVTDGDGSADSASLDVRISDDIPDARDDSAVISGSATSVAVDVSGNDVSGADGLGSVTFASTAGIYGDLVSQPDGSRHYVLNAAGLAKIAALAPGASVIDSFAYSLTDGDGDKDSATLTISLVGADDPVSVTGLTAGGDVVVDEDDLIAGTDGDKEPLTQTGDFTISAPDGVDSLLIDGHAVISAGVFSQVSFISPLGNRLEITGYDPVNGKVSYSYTLLGAEQHPAGGGENALIETFPIILTDTDGDSSPANLEVKIIDDVPVAAPETAGVAVGATSFNIGLILDFSGSIDKGELNVMLSAVKGAMGDLFATSTVTVSLTVFSNEAMSFGPFTSYAALEAQIDALNPTAGGTRPYNGGTNYSAAITEAMESFAPDPSANNQIFFLSDGNPNQHTGTGGHSLADAVASVWESFVADNDITISTVGVGAEVNSPRLQDVDVDGEGAPILVDDFAALVDALGEIVGNLGASGNLLANDHLGADGGRLLSITVDGVVYTWDGASSIIKSGAASGVISGHQLLIDTSAGGRLTLDFASGAWTYARPNGGEAADERFDYSIIDNDGDKAQSSLTLTAQPDSAPVTAAVFATLDEDGLPGGTAGGTGDYTGASGEAQVSGTLGIAYGADGPGLYGPGGTGTVSFAAMHNLTAVVGVETVRYSWAGATHTLSAIVDGGARAGTTLFEVQITDALTGAYKATLVNNVLHAGGADENDAGPVNLTYRVGDGNGTVSAGVLTLTIDDDTPSLGSIQNGFASSNANAAAAVGVLHLHAGPDGTGAVTDVTILSSDMQSGSRPILGQLEGNIFTAYRDSNNNGLLEVSEKSASNSVFTLKIDPAGGSSGLYTFDLTRAINNPDTGATVTFAVTLTDGDGDAVTGNFSVNVKQGNTPSSPVAPVVFDLDGDGISFLSSSAGVLHDYYGTGAVPTAWISPADGLLARWSGGRFDIVFSDDAPGAVSDLDGVRLAYDSNGDGVLNAADSSYATLGIWQDANSNGLVDAGEYQALATRGIVSIGLVTSGPGFSAANGDVDVTGTASFVRSDGTAGMLADAIFATGRAASLFQQERHSFTSQNQALVAAGLVAVSGVGVVGEEGSAPVLAAEAAIVAEPVQAGMAALEPVEVEEGRAAPLAPAGDRSEHIEPSVPQRGHGGEEAVVDHASLGDGDDAAAASPDGPEAPQPDLGDHGGLLAQSVELPGFDGTAAVLAAAAQETGPGQVVQVVGEALGTAAGPDIDALLAALPGGDHAPAPLLFNVLAVEPVVDAGHMAAAAAVFDAALAAHEAVAAAHG</sequence>
<protein>
    <recommendedName>
        <fullName evidence="2">VWFA domain-containing protein</fullName>
    </recommendedName>
</protein>
<comment type="caution">
    <text evidence="3">The sequence shown here is derived from an EMBL/GenBank/DDBJ whole genome shotgun (WGS) entry which is preliminary data.</text>
</comment>
<dbReference type="InterPro" id="IPR018247">
    <property type="entry name" value="EF_Hand_1_Ca_BS"/>
</dbReference>
<dbReference type="InterPro" id="IPR002035">
    <property type="entry name" value="VWF_A"/>
</dbReference>
<dbReference type="Gene3D" id="3.40.50.410">
    <property type="entry name" value="von Willebrand factor, type A domain"/>
    <property type="match status" value="1"/>
</dbReference>
<dbReference type="InterPro" id="IPR010221">
    <property type="entry name" value="VCBS_dom"/>
</dbReference>
<dbReference type="PANTHER" id="PTHR39431">
    <property type="entry name" value="FRPA/C-RELATED PROTEIN"/>
    <property type="match status" value="1"/>
</dbReference>
<dbReference type="PANTHER" id="PTHR39431:SF1">
    <property type="entry name" value="FRPA_C-RELATED PROTEIN"/>
    <property type="match status" value="1"/>
</dbReference>
<reference evidence="3 4" key="1">
    <citation type="journal article" date="2013" name="Genome Announc.">
        <title>Draft Genome Sequence of Sphingobium quisquiliarum Strain P25T, a Novel Hexachlorocyclohexane (HCH)-Degrading Bacterium Isolated from an HCH Dumpsite.</title>
        <authorList>
            <person name="Kumar Singh A."/>
            <person name="Sangwan N."/>
            <person name="Sharma A."/>
            <person name="Gupta V."/>
            <person name="Khurana J.P."/>
            <person name="Lal R."/>
        </authorList>
    </citation>
    <scope>NUCLEOTIDE SEQUENCE [LARGE SCALE GENOMIC DNA]</scope>
    <source>
        <strain evidence="3 4">P25</strain>
    </source>
</reference>
<keyword evidence="4" id="KW-1185">Reference proteome</keyword>
<proteinExistence type="predicted"/>
<evidence type="ECO:0000259" key="2">
    <source>
        <dbReference type="PROSITE" id="PS50234"/>
    </source>
</evidence>
<accession>T0I0X1</accession>
<dbReference type="Pfam" id="PF00092">
    <property type="entry name" value="VWA"/>
    <property type="match status" value="1"/>
</dbReference>
<dbReference type="EMBL" id="ATHO01000110">
    <property type="protein sequence ID" value="EQB05300.1"/>
    <property type="molecule type" value="Genomic_DNA"/>
</dbReference>
<gene>
    <name evidence="3" type="ORF">L288_12880</name>
</gene>
<dbReference type="RefSeq" id="WP_021238791.1">
    <property type="nucleotide sequence ID" value="NZ_ATHO01000110.1"/>
</dbReference>
<dbReference type="Pfam" id="PF17963">
    <property type="entry name" value="Big_9"/>
    <property type="match status" value="2"/>
</dbReference>
<organism evidence="3 4">
    <name type="scientific">Sphingobium quisquiliarum P25</name>
    <dbReference type="NCBI Taxonomy" id="1329909"/>
    <lineage>
        <taxon>Bacteria</taxon>
        <taxon>Pseudomonadati</taxon>
        <taxon>Pseudomonadota</taxon>
        <taxon>Alphaproteobacteria</taxon>
        <taxon>Sphingomonadales</taxon>
        <taxon>Sphingomonadaceae</taxon>
        <taxon>Sphingobium</taxon>
    </lineage>
</organism>
<dbReference type="Proteomes" id="UP000015525">
    <property type="component" value="Unassembled WGS sequence"/>
</dbReference>
<dbReference type="SUPFAM" id="SSF53300">
    <property type="entry name" value="vWA-like"/>
    <property type="match status" value="1"/>
</dbReference>
<dbReference type="PATRIC" id="fig|1329909.3.peg.2488"/>
<dbReference type="InterPro" id="IPR013783">
    <property type="entry name" value="Ig-like_fold"/>
</dbReference>
<feature type="region of interest" description="Disordered" evidence="1">
    <location>
        <begin position="1364"/>
        <end position="1424"/>
    </location>
</feature>
<evidence type="ECO:0000313" key="3">
    <source>
        <dbReference type="EMBL" id="EQB05300.1"/>
    </source>
</evidence>
<dbReference type="CDD" id="cd00198">
    <property type="entry name" value="vWFA"/>
    <property type="match status" value="1"/>
</dbReference>
<feature type="compositionally biased region" description="Low complexity" evidence="1">
    <location>
        <begin position="1394"/>
        <end position="1411"/>
    </location>
</feature>
<dbReference type="SMART" id="SM00327">
    <property type="entry name" value="VWA"/>
    <property type="match status" value="1"/>
</dbReference>